<dbReference type="PANTHER" id="PTHR43427">
    <property type="entry name" value="CHLORIDE CHANNEL PROTEIN CLC-E"/>
    <property type="match status" value="1"/>
</dbReference>
<feature type="transmembrane region" description="Helical" evidence="10">
    <location>
        <begin position="345"/>
        <end position="366"/>
    </location>
</feature>
<keyword evidence="2" id="KW-0813">Transport</keyword>
<dbReference type="EMBL" id="CP003051">
    <property type="protein sequence ID" value="AGA90839.1"/>
    <property type="molecule type" value="Genomic_DNA"/>
</dbReference>
<organism evidence="11 12">
    <name type="scientific">Thioflavicoccus mobilis 8321</name>
    <dbReference type="NCBI Taxonomy" id="765912"/>
    <lineage>
        <taxon>Bacteria</taxon>
        <taxon>Pseudomonadati</taxon>
        <taxon>Pseudomonadota</taxon>
        <taxon>Gammaproteobacteria</taxon>
        <taxon>Chromatiales</taxon>
        <taxon>Chromatiaceae</taxon>
        <taxon>Thioflavicoccus</taxon>
    </lineage>
</organism>
<dbReference type="AlphaFoldDB" id="L0GZT7"/>
<evidence type="ECO:0000256" key="1">
    <source>
        <dbReference type="ARBA" id="ARBA00004141"/>
    </source>
</evidence>
<keyword evidence="8" id="KW-0868">Chloride</keyword>
<comment type="subcellular location">
    <subcellularLocation>
        <location evidence="1">Membrane</location>
        <topology evidence="1">Multi-pass membrane protein</topology>
    </subcellularLocation>
</comment>
<dbReference type="PANTHER" id="PTHR43427:SF6">
    <property type="entry name" value="CHLORIDE CHANNEL PROTEIN CLC-E"/>
    <property type="match status" value="1"/>
</dbReference>
<proteinExistence type="predicted"/>
<dbReference type="STRING" id="765912.Thimo_2087"/>
<keyword evidence="12" id="KW-1185">Reference proteome</keyword>
<dbReference type="Pfam" id="PF00654">
    <property type="entry name" value="Voltage_CLC"/>
    <property type="match status" value="1"/>
</dbReference>
<feature type="transmembrane region" description="Helical" evidence="10">
    <location>
        <begin position="169"/>
        <end position="194"/>
    </location>
</feature>
<reference evidence="11 12" key="1">
    <citation type="submission" date="2011-09" db="EMBL/GenBank/DDBJ databases">
        <title>Complete sequence of chromosome of Thioflavicoccus mobilis 8321.</title>
        <authorList>
            <consortium name="US DOE Joint Genome Institute"/>
            <person name="Lucas S."/>
            <person name="Han J."/>
            <person name="Lapidus A."/>
            <person name="Cheng J.-F."/>
            <person name="Goodwin L."/>
            <person name="Pitluck S."/>
            <person name="Peters L."/>
            <person name="Ovchinnikova G."/>
            <person name="Lu M."/>
            <person name="Detter J.C."/>
            <person name="Han C."/>
            <person name="Tapia R."/>
            <person name="Land M."/>
            <person name="Hauser L."/>
            <person name="Kyrpides N."/>
            <person name="Ivanova N."/>
            <person name="Pagani I."/>
            <person name="Vogl K."/>
            <person name="Liu Z."/>
            <person name="Imhoff J."/>
            <person name="Thiel V."/>
            <person name="Frigaard N.-U."/>
            <person name="Bryant D."/>
            <person name="Woyke T."/>
        </authorList>
    </citation>
    <scope>NUCLEOTIDE SEQUENCE [LARGE SCALE GENOMIC DNA]</scope>
    <source>
        <strain evidence="11 12">8321</strain>
    </source>
</reference>
<evidence type="ECO:0000313" key="12">
    <source>
        <dbReference type="Proteomes" id="UP000010816"/>
    </source>
</evidence>
<keyword evidence="9" id="KW-0407">Ion channel</keyword>
<dbReference type="InterPro" id="IPR050368">
    <property type="entry name" value="ClC-type_chloride_channel"/>
</dbReference>
<dbReference type="SUPFAM" id="SSF81340">
    <property type="entry name" value="Clc chloride channel"/>
    <property type="match status" value="1"/>
</dbReference>
<keyword evidence="4 10" id="KW-1133">Transmembrane helix</keyword>
<evidence type="ECO:0000256" key="5">
    <source>
        <dbReference type="ARBA" id="ARBA00023065"/>
    </source>
</evidence>
<dbReference type="RefSeq" id="WP_015280979.1">
    <property type="nucleotide sequence ID" value="NC_019940.1"/>
</dbReference>
<feature type="transmembrane region" description="Helical" evidence="10">
    <location>
        <begin position="276"/>
        <end position="294"/>
    </location>
</feature>
<evidence type="ECO:0000256" key="6">
    <source>
        <dbReference type="ARBA" id="ARBA00023136"/>
    </source>
</evidence>
<sequence>MSQHRSLAKWFRSELEWLRIRLAHPEALFWNVLLGLVTGLITGAVIVIFRLVVEGSQAAMLPGNGENYEALPVWLRLSLPLAGALLIALIFWRFAKGTYVLGVARVMERMEYHQGHFERRELVMQFLGAAIAIVSGHSVGREGPHVHLGAASGSLLGQFLKLPNNSIRIIVVCGTAAGIAASFNTPLAGVIFALEVLALEYRIAAFMPVMLAAVSADTVSFAAFGSAPAFQVPPFQLSSLDDLLPVAVLGLLAGVVSVIYIQSLQTVAELGHRLGFFWRLTVAGALAGLFGALAPEVMGIGYDTQATLLMQQAPWLFLVTLLVFKLLATSTSIGLGIPGGTIGPALFMGAILGNLVGGLAAAVGVIDASDTSFYALLGMAAMMGASLQAPLAALTAVLELSHTPAIIMPGMLAIILAALTSREVFGKDSMFVTMLRANGLDYRTNPVIEMLRRSGVGGVMNRDFVRHAPQVRRDEAEHLLGGDGPEWILVDQDDQPTYLMPGIAVATYLAQSPDEEEIDLLAIPAERLELAPVHLEATLKEALDILESRSAEALYVQRPVAPGINRIYGVLTRARIESAYRY</sequence>
<protein>
    <submittedName>
        <fullName evidence="11">Chloride channel protein EriC</fullName>
    </submittedName>
</protein>
<dbReference type="Gene3D" id="1.10.3080.10">
    <property type="entry name" value="Clc chloride channel"/>
    <property type="match status" value="1"/>
</dbReference>
<dbReference type="GO" id="GO:0005254">
    <property type="term" value="F:chloride channel activity"/>
    <property type="evidence" value="ECO:0007669"/>
    <property type="project" value="UniProtKB-KW"/>
</dbReference>
<accession>L0GZT7</accession>
<feature type="transmembrane region" description="Helical" evidence="10">
    <location>
        <begin position="315"/>
        <end position="339"/>
    </location>
</feature>
<evidence type="ECO:0000313" key="11">
    <source>
        <dbReference type="EMBL" id="AGA90839.1"/>
    </source>
</evidence>
<evidence type="ECO:0000256" key="10">
    <source>
        <dbReference type="SAM" id="Phobius"/>
    </source>
</evidence>
<keyword evidence="7" id="KW-0869">Chloride channel</keyword>
<evidence type="ECO:0000256" key="9">
    <source>
        <dbReference type="ARBA" id="ARBA00023303"/>
    </source>
</evidence>
<evidence type="ECO:0000256" key="8">
    <source>
        <dbReference type="ARBA" id="ARBA00023214"/>
    </source>
</evidence>
<feature type="transmembrane region" description="Helical" evidence="10">
    <location>
        <begin position="406"/>
        <end position="425"/>
    </location>
</feature>
<dbReference type="OrthoDB" id="9767361at2"/>
<feature type="transmembrane region" description="Helical" evidence="10">
    <location>
        <begin position="206"/>
        <end position="230"/>
    </location>
</feature>
<dbReference type="HOGENOM" id="CLU_015263_5_4_6"/>
<keyword evidence="3 10" id="KW-0812">Transmembrane</keyword>
<evidence type="ECO:0000256" key="7">
    <source>
        <dbReference type="ARBA" id="ARBA00023173"/>
    </source>
</evidence>
<evidence type="ECO:0000256" key="4">
    <source>
        <dbReference type="ARBA" id="ARBA00022989"/>
    </source>
</evidence>
<feature type="transmembrane region" description="Helical" evidence="10">
    <location>
        <begin position="373"/>
        <end position="394"/>
    </location>
</feature>
<feature type="transmembrane region" description="Helical" evidence="10">
    <location>
        <begin position="28"/>
        <end position="53"/>
    </location>
</feature>
<dbReference type="eggNOG" id="COG0038">
    <property type="taxonomic scope" value="Bacteria"/>
</dbReference>
<dbReference type="Proteomes" id="UP000010816">
    <property type="component" value="Chromosome"/>
</dbReference>
<dbReference type="PATRIC" id="fig|765912.4.peg.2040"/>
<evidence type="ECO:0000256" key="2">
    <source>
        <dbReference type="ARBA" id="ARBA00022448"/>
    </source>
</evidence>
<dbReference type="PRINTS" id="PR00762">
    <property type="entry name" value="CLCHANNEL"/>
</dbReference>
<name>L0GZT7_9GAMM</name>
<dbReference type="CDD" id="cd00400">
    <property type="entry name" value="Voltage_gated_ClC"/>
    <property type="match status" value="1"/>
</dbReference>
<dbReference type="KEGG" id="tmb:Thimo_2087"/>
<keyword evidence="6 10" id="KW-0472">Membrane</keyword>
<dbReference type="InterPro" id="IPR014743">
    <property type="entry name" value="Cl-channel_core"/>
</dbReference>
<dbReference type="GO" id="GO:0034707">
    <property type="term" value="C:chloride channel complex"/>
    <property type="evidence" value="ECO:0007669"/>
    <property type="project" value="UniProtKB-KW"/>
</dbReference>
<feature type="transmembrane region" description="Helical" evidence="10">
    <location>
        <begin position="242"/>
        <end position="264"/>
    </location>
</feature>
<keyword evidence="5" id="KW-0406">Ion transport</keyword>
<dbReference type="InterPro" id="IPR001807">
    <property type="entry name" value="ClC"/>
</dbReference>
<gene>
    <name evidence="11" type="ORF">Thimo_2087</name>
</gene>
<evidence type="ECO:0000256" key="3">
    <source>
        <dbReference type="ARBA" id="ARBA00022692"/>
    </source>
</evidence>
<feature type="transmembrane region" description="Helical" evidence="10">
    <location>
        <begin position="73"/>
        <end position="95"/>
    </location>
</feature>